<feature type="transmembrane region" description="Helical" evidence="5">
    <location>
        <begin position="273"/>
        <end position="294"/>
    </location>
</feature>
<sequence length="422" mass="40519">MTDDVAAPTTTPGRTSDLQRRVVGVLVVAQVLGGVGVSTGIALASLSAAELSGSDVVGGAALTAMVVGTALAALPVARLATRSGRRPALVLGYGAGAAGAAGAVGALSIGSWPLLLVALVPFGAASAAGLAARFAATDLADPGSRARSLALVVWAVTVGAVAGPNLAGPMQGLARALGLVAQSGPFLLAAVAFAAAAAVVAAGLRPDPLVLAREREAAVTATVPAAPARSAWSAAREHPAALLAIGAIAVSHLLMVGLMSLTPVHMHHGGATVSVVGLVISLHVAGMYVLSPVFGVLADRWGRRPVLVVGAVLLVTAGLVAAPAAPTDPAMLAVGLVALGLGWSAALVAGSALLTDAVPLADRAQVQGLSDVTMNVAGAAGGVLAGVVVAVAGFGALGFGVAAVAVALLGVVVVGARAGARA</sequence>
<evidence type="ECO:0000256" key="2">
    <source>
        <dbReference type="ARBA" id="ARBA00022692"/>
    </source>
</evidence>
<dbReference type="InterPro" id="IPR020846">
    <property type="entry name" value="MFS_dom"/>
</dbReference>
<feature type="transmembrane region" description="Helical" evidence="5">
    <location>
        <begin position="376"/>
        <end position="395"/>
    </location>
</feature>
<dbReference type="Pfam" id="PF07690">
    <property type="entry name" value="MFS_1"/>
    <property type="match status" value="1"/>
</dbReference>
<evidence type="ECO:0000256" key="1">
    <source>
        <dbReference type="ARBA" id="ARBA00004651"/>
    </source>
</evidence>
<evidence type="ECO:0000313" key="7">
    <source>
        <dbReference type="EMBL" id="QJY50194.1"/>
    </source>
</evidence>
<feature type="transmembrane region" description="Helical" evidence="5">
    <location>
        <begin position="331"/>
        <end position="355"/>
    </location>
</feature>
<evidence type="ECO:0000313" key="8">
    <source>
        <dbReference type="Proteomes" id="UP000505377"/>
    </source>
</evidence>
<feature type="transmembrane region" description="Helical" evidence="5">
    <location>
        <begin position="240"/>
        <end position="261"/>
    </location>
</feature>
<evidence type="ECO:0000259" key="6">
    <source>
        <dbReference type="PROSITE" id="PS50850"/>
    </source>
</evidence>
<keyword evidence="3 5" id="KW-1133">Transmembrane helix</keyword>
<dbReference type="InterPro" id="IPR011701">
    <property type="entry name" value="MFS"/>
</dbReference>
<feature type="transmembrane region" description="Helical" evidence="5">
    <location>
        <begin position="22"/>
        <end position="44"/>
    </location>
</feature>
<feature type="transmembrane region" description="Helical" evidence="5">
    <location>
        <begin position="401"/>
        <end position="420"/>
    </location>
</feature>
<feature type="transmembrane region" description="Helical" evidence="5">
    <location>
        <begin position="186"/>
        <end position="204"/>
    </location>
</feature>
<proteinExistence type="predicted"/>
<dbReference type="GO" id="GO:0005886">
    <property type="term" value="C:plasma membrane"/>
    <property type="evidence" value="ECO:0007669"/>
    <property type="project" value="UniProtKB-SubCell"/>
</dbReference>
<feature type="transmembrane region" description="Helical" evidence="5">
    <location>
        <begin position="88"/>
        <end position="109"/>
    </location>
</feature>
<comment type="subcellular location">
    <subcellularLocation>
        <location evidence="1">Cell membrane</location>
        <topology evidence="1">Multi-pass membrane protein</topology>
    </subcellularLocation>
</comment>
<keyword evidence="2 5" id="KW-0812">Transmembrane</keyword>
<reference evidence="7 8" key="1">
    <citation type="submission" date="2020-05" db="EMBL/GenBank/DDBJ databases">
        <authorList>
            <person name="Mo P."/>
        </authorList>
    </citation>
    <scope>NUCLEOTIDE SEQUENCE [LARGE SCALE GENOMIC DNA]</scope>
    <source>
        <strain evidence="7 8">Gen01</strain>
    </source>
</reference>
<dbReference type="KEGG" id="pbro:HOP40_34245"/>
<dbReference type="GO" id="GO:0022857">
    <property type="term" value="F:transmembrane transporter activity"/>
    <property type="evidence" value="ECO:0007669"/>
    <property type="project" value="InterPro"/>
</dbReference>
<dbReference type="AlphaFoldDB" id="A0A6M6JQ61"/>
<keyword evidence="8" id="KW-1185">Reference proteome</keyword>
<feature type="transmembrane region" description="Helical" evidence="5">
    <location>
        <begin position="148"/>
        <end position="166"/>
    </location>
</feature>
<accession>A0A6M6JQ61</accession>
<evidence type="ECO:0000256" key="3">
    <source>
        <dbReference type="ARBA" id="ARBA00022989"/>
    </source>
</evidence>
<gene>
    <name evidence="7" type="ORF">HOP40_34245</name>
</gene>
<feature type="transmembrane region" description="Helical" evidence="5">
    <location>
        <begin position="56"/>
        <end position="76"/>
    </location>
</feature>
<dbReference type="PANTHER" id="PTHR23534">
    <property type="entry name" value="MFS PERMEASE"/>
    <property type="match status" value="1"/>
</dbReference>
<name>A0A6M6JQ61_9PSEU</name>
<dbReference type="SUPFAM" id="SSF103473">
    <property type="entry name" value="MFS general substrate transporter"/>
    <property type="match status" value="1"/>
</dbReference>
<evidence type="ECO:0000256" key="5">
    <source>
        <dbReference type="SAM" id="Phobius"/>
    </source>
</evidence>
<dbReference type="Proteomes" id="UP000505377">
    <property type="component" value="Chromosome"/>
</dbReference>
<dbReference type="InterPro" id="IPR036259">
    <property type="entry name" value="MFS_trans_sf"/>
</dbReference>
<feature type="transmembrane region" description="Helical" evidence="5">
    <location>
        <begin position="306"/>
        <end position="325"/>
    </location>
</feature>
<feature type="domain" description="Major facilitator superfamily (MFS) profile" evidence="6">
    <location>
        <begin position="22"/>
        <end position="419"/>
    </location>
</feature>
<dbReference type="PANTHER" id="PTHR23534:SF1">
    <property type="entry name" value="MAJOR FACILITATOR SUPERFAMILY PROTEIN"/>
    <property type="match status" value="1"/>
</dbReference>
<keyword evidence="4 5" id="KW-0472">Membrane</keyword>
<feature type="transmembrane region" description="Helical" evidence="5">
    <location>
        <begin position="115"/>
        <end position="136"/>
    </location>
</feature>
<dbReference type="EMBL" id="CP053564">
    <property type="protein sequence ID" value="QJY50194.1"/>
    <property type="molecule type" value="Genomic_DNA"/>
</dbReference>
<organism evidence="7 8">
    <name type="scientific">Pseudonocardia broussonetiae</name>
    <dbReference type="NCBI Taxonomy" id="2736640"/>
    <lineage>
        <taxon>Bacteria</taxon>
        <taxon>Bacillati</taxon>
        <taxon>Actinomycetota</taxon>
        <taxon>Actinomycetes</taxon>
        <taxon>Pseudonocardiales</taxon>
        <taxon>Pseudonocardiaceae</taxon>
        <taxon>Pseudonocardia</taxon>
    </lineage>
</organism>
<protein>
    <submittedName>
        <fullName evidence="7">MFS transporter</fullName>
    </submittedName>
</protein>
<dbReference type="RefSeq" id="WP_172167411.1">
    <property type="nucleotide sequence ID" value="NZ_CP053564.1"/>
</dbReference>
<evidence type="ECO:0000256" key="4">
    <source>
        <dbReference type="ARBA" id="ARBA00023136"/>
    </source>
</evidence>
<dbReference type="Gene3D" id="1.20.1250.20">
    <property type="entry name" value="MFS general substrate transporter like domains"/>
    <property type="match status" value="2"/>
</dbReference>
<dbReference type="PROSITE" id="PS50850">
    <property type="entry name" value="MFS"/>
    <property type="match status" value="1"/>
</dbReference>